<evidence type="ECO:0000313" key="1">
    <source>
        <dbReference type="EMBL" id="WTQ73114.1"/>
    </source>
</evidence>
<dbReference type="PANTHER" id="PTHR34472">
    <property type="entry name" value="SULFUR CARRIER PROTEIN THIS"/>
    <property type="match status" value="1"/>
</dbReference>
<dbReference type="PANTHER" id="PTHR34472:SF1">
    <property type="entry name" value="SULFUR CARRIER PROTEIN THIS"/>
    <property type="match status" value="1"/>
</dbReference>
<dbReference type="EMBL" id="CP108169">
    <property type="protein sequence ID" value="WTQ73114.1"/>
    <property type="molecule type" value="Genomic_DNA"/>
</dbReference>
<accession>A0AAU1LP52</accession>
<dbReference type="Pfam" id="PF02597">
    <property type="entry name" value="ThiS"/>
    <property type="match status" value="1"/>
</dbReference>
<dbReference type="InterPro" id="IPR010035">
    <property type="entry name" value="Thi_S"/>
</dbReference>
<proteinExistence type="predicted"/>
<dbReference type="InterPro" id="IPR016155">
    <property type="entry name" value="Mopterin_synth/thiamin_S_b"/>
</dbReference>
<sequence length="90" mass="8903">MTQHVPAAGPTVPDDVPDAAVTLTASVSVNGELRTVPAGTALDTLVAELTAAPSGVAAAVNETVVPRGRWSATTLADGDRVEVLTAVQGG</sequence>
<reference evidence="1" key="1">
    <citation type="submission" date="2022-10" db="EMBL/GenBank/DDBJ databases">
        <title>The complete genomes of actinobacterial strains from the NBC collection.</title>
        <authorList>
            <person name="Joergensen T.S."/>
            <person name="Alvarez Arevalo M."/>
            <person name="Sterndorff E.B."/>
            <person name="Faurdal D."/>
            <person name="Vuksanovic O."/>
            <person name="Mourched A.-S."/>
            <person name="Charusanti P."/>
            <person name="Shaw S."/>
            <person name="Blin K."/>
            <person name="Weber T."/>
        </authorList>
    </citation>
    <scope>NUCLEOTIDE SEQUENCE</scope>
    <source>
        <strain evidence="1">NBC_00148</strain>
    </source>
</reference>
<dbReference type="AlphaFoldDB" id="A0AAU1LP52"/>
<name>A0AAU1LP52_9ACTN</name>
<dbReference type="SUPFAM" id="SSF54285">
    <property type="entry name" value="MoaD/ThiS"/>
    <property type="match status" value="1"/>
</dbReference>
<gene>
    <name evidence="1" type="primary">thiS</name>
    <name evidence="1" type="ORF">OG222_08470</name>
</gene>
<dbReference type="CDD" id="cd00565">
    <property type="entry name" value="Ubl_ThiS"/>
    <property type="match status" value="1"/>
</dbReference>
<dbReference type="InterPro" id="IPR012675">
    <property type="entry name" value="Beta-grasp_dom_sf"/>
</dbReference>
<dbReference type="InterPro" id="IPR003749">
    <property type="entry name" value="ThiS/MoaD-like"/>
</dbReference>
<dbReference type="Gene3D" id="3.10.20.30">
    <property type="match status" value="1"/>
</dbReference>
<organism evidence="1">
    <name type="scientific">Streptomyces sp. NBC_00148</name>
    <dbReference type="NCBI Taxonomy" id="2903626"/>
    <lineage>
        <taxon>Bacteria</taxon>
        <taxon>Bacillati</taxon>
        <taxon>Actinomycetota</taxon>
        <taxon>Actinomycetes</taxon>
        <taxon>Kitasatosporales</taxon>
        <taxon>Streptomycetaceae</taxon>
        <taxon>Streptomyces</taxon>
    </lineage>
</organism>
<protein>
    <submittedName>
        <fullName evidence="1">Sulfur carrier protein ThiS</fullName>
    </submittedName>
</protein>
<dbReference type="NCBIfam" id="TIGR01683">
    <property type="entry name" value="thiS"/>
    <property type="match status" value="1"/>
</dbReference>